<keyword evidence="3" id="KW-1185">Reference proteome</keyword>
<dbReference type="AlphaFoldDB" id="A0A1V6M293"/>
<evidence type="ECO:0000313" key="2">
    <source>
        <dbReference type="EMBL" id="OQD46436.1"/>
    </source>
</evidence>
<dbReference type="InterPro" id="IPR015077">
    <property type="entry name" value="DUF1858"/>
</dbReference>
<dbReference type="Pfam" id="PF08984">
    <property type="entry name" value="DUF1858"/>
    <property type="match status" value="1"/>
</dbReference>
<dbReference type="SUPFAM" id="SSF140683">
    <property type="entry name" value="SP0561-like"/>
    <property type="match status" value="1"/>
</dbReference>
<feature type="domain" description="DUF1858" evidence="1">
    <location>
        <begin position="5"/>
        <end position="62"/>
    </location>
</feature>
<organism evidence="2 3">
    <name type="scientific">Candidatus Brocadia sapporoensis</name>
    <dbReference type="NCBI Taxonomy" id="392547"/>
    <lineage>
        <taxon>Bacteria</taxon>
        <taxon>Pseudomonadati</taxon>
        <taxon>Planctomycetota</taxon>
        <taxon>Candidatus Brocadiia</taxon>
        <taxon>Candidatus Brocadiales</taxon>
        <taxon>Candidatus Brocadiaceae</taxon>
        <taxon>Candidatus Brocadia</taxon>
    </lineage>
</organism>
<sequence length="73" mass="8360">MTVVTKDTKVFDIVDQYPETLQVFLDFGFSQMANPVMRNTMGRVASIEMATKMHNVDMDKFLKALNDKIVSKK</sequence>
<dbReference type="EMBL" id="MJUW02000037">
    <property type="protein sequence ID" value="OQD46436.1"/>
    <property type="molecule type" value="Genomic_DNA"/>
</dbReference>
<reference evidence="2 3" key="1">
    <citation type="journal article" date="2016" name="Genome Announc.">
        <title>Draft Genome Sequence of the Anaerobic Ammonium-Oxidizing Bacterium 'Candidatus Brocadia sp. 40'.</title>
        <authorList>
            <person name="Ali M."/>
            <person name="Haroon M.F."/>
            <person name="Narita Y."/>
            <person name="Zhang L."/>
            <person name="Rangel Shaw D."/>
            <person name="Okabe S."/>
            <person name="Saikaly P.E."/>
        </authorList>
    </citation>
    <scope>NUCLEOTIDE SEQUENCE [LARGE SCALE GENOMIC DNA]</scope>
    <source>
        <strain evidence="2 3">40</strain>
    </source>
</reference>
<dbReference type="InterPro" id="IPR038062">
    <property type="entry name" value="ScdA-like_N_sf"/>
</dbReference>
<comment type="caution">
    <text evidence="2">The sequence shown here is derived from an EMBL/GenBank/DDBJ whole genome shotgun (WGS) entry which is preliminary data.</text>
</comment>
<evidence type="ECO:0000259" key="1">
    <source>
        <dbReference type="Pfam" id="PF08984"/>
    </source>
</evidence>
<name>A0A1V6M293_9BACT</name>
<dbReference type="Gene3D" id="1.10.3910.10">
    <property type="entry name" value="SP0561-like"/>
    <property type="match status" value="1"/>
</dbReference>
<protein>
    <recommendedName>
        <fullName evidence="1">DUF1858 domain-containing protein</fullName>
    </recommendedName>
</protein>
<evidence type="ECO:0000313" key="3">
    <source>
        <dbReference type="Proteomes" id="UP000242219"/>
    </source>
</evidence>
<accession>A0A1V6M293</accession>
<proteinExistence type="predicted"/>
<gene>
    <name evidence="2" type="ORF">BIY37_03260</name>
</gene>
<dbReference type="Proteomes" id="UP000242219">
    <property type="component" value="Unassembled WGS sequence"/>
</dbReference>